<dbReference type="GO" id="GO:0005737">
    <property type="term" value="C:cytoplasm"/>
    <property type="evidence" value="ECO:0007669"/>
    <property type="project" value="UniProtKB-SubCell"/>
</dbReference>
<keyword evidence="3" id="KW-0963">Cytoplasm</keyword>
<reference evidence="6" key="1">
    <citation type="journal article" date="2014" name="Genome Announc.">
        <title>Complete sequencing and chromosome-scale genome assembly of the industrial progenitor strain P2niaD18 from the penicillin producer Penicillium chrysogenum.</title>
        <authorList>
            <person name="Specht T."/>
            <person name="Dahlmann T.A."/>
            <person name="Zadra I."/>
            <person name="Kurnsteiner H."/>
            <person name="Kuck U."/>
        </authorList>
    </citation>
    <scope>NUCLEOTIDE SEQUENCE [LARGE SCALE GENOMIC DNA]</scope>
    <source>
        <strain evidence="6">P2niaD18</strain>
    </source>
</reference>
<dbReference type="InterPro" id="IPR044159">
    <property type="entry name" value="IQM"/>
</dbReference>
<gene>
    <name evidence="6" type="ORF">EN45_047820</name>
</gene>
<organism evidence="6">
    <name type="scientific">Penicillium chrysogenum</name>
    <name type="common">Penicillium notatum</name>
    <dbReference type="NCBI Taxonomy" id="5076"/>
    <lineage>
        <taxon>Eukaryota</taxon>
        <taxon>Fungi</taxon>
        <taxon>Dikarya</taxon>
        <taxon>Ascomycota</taxon>
        <taxon>Pezizomycotina</taxon>
        <taxon>Eurotiomycetes</taxon>
        <taxon>Eurotiomycetidae</taxon>
        <taxon>Eurotiales</taxon>
        <taxon>Aspergillaceae</taxon>
        <taxon>Penicillium</taxon>
        <taxon>Penicillium chrysogenum species complex</taxon>
    </lineage>
</organism>
<proteinExistence type="predicted"/>
<dbReference type="PROSITE" id="PS50096">
    <property type="entry name" value="IQ"/>
    <property type="match status" value="1"/>
</dbReference>
<dbReference type="EMBL" id="CM002799">
    <property type="protein sequence ID" value="KZN86266.1"/>
    <property type="molecule type" value="Genomic_DNA"/>
</dbReference>
<evidence type="ECO:0000256" key="4">
    <source>
        <dbReference type="ARBA" id="ARBA00023242"/>
    </source>
</evidence>
<dbReference type="PANTHER" id="PTHR31250">
    <property type="entry name" value="IQ DOMAIN-CONTAINING PROTEIN IQM3"/>
    <property type="match status" value="1"/>
</dbReference>
<comment type="subcellular location">
    <subcellularLocation>
        <location evidence="2">Cytoplasm</location>
    </subcellularLocation>
    <subcellularLocation>
        <location evidence="1">Nucleus</location>
    </subcellularLocation>
</comment>
<dbReference type="Proteomes" id="UP000076449">
    <property type="component" value="Chromosome II"/>
</dbReference>
<accession>A0A167RPJ1</accession>
<evidence type="ECO:0000256" key="3">
    <source>
        <dbReference type="ARBA" id="ARBA00022490"/>
    </source>
</evidence>
<keyword evidence="4" id="KW-0539">Nucleus</keyword>
<evidence type="ECO:0000256" key="5">
    <source>
        <dbReference type="SAM" id="MobiDB-lite"/>
    </source>
</evidence>
<sequence length="439" mass="50305">MTKIPETSTLSHDVIDKEQAAQTVQRIYRGYQARRELRGLSLAASTRWIEVKCAFREAQWQQLHRPPEPRMSPSTDGFNQARRNWQRAISVARRVGGDDRVSEVSPSTGTRSEHNTEIESGTTAKMMDLQYFLEMVDLKHRHGSNLRLYHMYWRNSSSKENFFYWLDYGEGKKVELPQCSRDRLDKEQVRYLTREERLNYLVTVDETGLFRWAKNNEPVWTNTARFKDSLQGIVGIEDDVSQFRGNSTMPKPDSTWDLSLSTSTSARRSLHNVLSNQDPTHFADDECKAAKMTKKVVHASPAAAFKRLLGKSSEKEDMWVFVADTSFRLYIGIKKSGAFQHSSFLRGARIAAAGMIKIKHGQLRSLAPLSGHYRPPAANFRAFHHALQQQGVDMSHVSMSKSYIMLAGIEGYSKTKRKAHAVHEKVDTSKQMQMFHQSR</sequence>
<evidence type="ECO:0000256" key="1">
    <source>
        <dbReference type="ARBA" id="ARBA00004123"/>
    </source>
</evidence>
<evidence type="ECO:0000256" key="2">
    <source>
        <dbReference type="ARBA" id="ARBA00004496"/>
    </source>
</evidence>
<protein>
    <submittedName>
        <fullName evidence="6">IQ domain-containing protein</fullName>
    </submittedName>
</protein>
<feature type="region of interest" description="Disordered" evidence="5">
    <location>
        <begin position="96"/>
        <end position="120"/>
    </location>
</feature>
<evidence type="ECO:0000313" key="6">
    <source>
        <dbReference type="EMBL" id="KZN86266.1"/>
    </source>
</evidence>
<dbReference type="GO" id="GO:0005634">
    <property type="term" value="C:nucleus"/>
    <property type="evidence" value="ECO:0007669"/>
    <property type="project" value="UniProtKB-SubCell"/>
</dbReference>
<dbReference type="PANTHER" id="PTHR31250:SF27">
    <property type="entry name" value="IQ DOMAIN-CONTAINING PROTEIN IQM5"/>
    <property type="match status" value="1"/>
</dbReference>
<dbReference type="AlphaFoldDB" id="A0A167RPJ1"/>
<name>A0A167RPJ1_PENCH</name>